<keyword evidence="1" id="KW-0812">Transmembrane</keyword>
<evidence type="ECO:0000313" key="2">
    <source>
        <dbReference type="EMBL" id="MBC9934614.1"/>
    </source>
</evidence>
<comment type="caution">
    <text evidence="2">The sequence shown here is derived from an EMBL/GenBank/DDBJ whole genome shotgun (WGS) entry which is preliminary data.</text>
</comment>
<keyword evidence="1" id="KW-0472">Membrane</keyword>
<name>A0ABR7TZ80_9BACT</name>
<keyword evidence="1" id="KW-1133">Transmembrane helix</keyword>
<sequence length="183" mass="21158">MQFYVRFTVVKRYVPLVVRALWLLFAVGLIVSITALLIDSVRFLGIYAGGCFMLAAVVQNFFDRYKEIGACALTDQEIIVASGADTTRYQLSTITDLKLYFRGYMWMELEPVRVRSGMKVPDYSDGDKSELVFRYEGEEIRIGLMFYEQHLSAMNTLFAIWEEQGISYELYGRKRIDGKRFSV</sequence>
<dbReference type="Proteomes" id="UP000659124">
    <property type="component" value="Unassembled WGS sequence"/>
</dbReference>
<gene>
    <name evidence="2" type="ORF">ICL07_29825</name>
</gene>
<dbReference type="EMBL" id="JACVFC010000006">
    <property type="protein sequence ID" value="MBC9934614.1"/>
    <property type="molecule type" value="Genomic_DNA"/>
</dbReference>
<accession>A0ABR7TZ80</accession>
<reference evidence="2 3" key="1">
    <citation type="submission" date="2020-09" db="EMBL/GenBank/DDBJ databases">
        <title>Genome sequences of type strains of Chitinophaga qingshengii and Chitinophaga varians.</title>
        <authorList>
            <person name="Kittiwongwattana C."/>
        </authorList>
    </citation>
    <scope>NUCLEOTIDE SEQUENCE [LARGE SCALE GENOMIC DNA]</scope>
    <source>
        <strain evidence="2 3">JCM 30026</strain>
    </source>
</reference>
<protein>
    <submittedName>
        <fullName evidence="2">Uncharacterized protein</fullName>
    </submittedName>
</protein>
<organism evidence="2 3">
    <name type="scientific">Chitinophaga qingshengii</name>
    <dbReference type="NCBI Taxonomy" id="1569794"/>
    <lineage>
        <taxon>Bacteria</taxon>
        <taxon>Pseudomonadati</taxon>
        <taxon>Bacteroidota</taxon>
        <taxon>Chitinophagia</taxon>
        <taxon>Chitinophagales</taxon>
        <taxon>Chitinophagaceae</taxon>
        <taxon>Chitinophaga</taxon>
    </lineage>
</organism>
<dbReference type="RefSeq" id="WP_188091729.1">
    <property type="nucleotide sequence ID" value="NZ_JACVFC010000006.1"/>
</dbReference>
<feature type="transmembrane region" description="Helical" evidence="1">
    <location>
        <begin position="44"/>
        <end position="62"/>
    </location>
</feature>
<evidence type="ECO:0000313" key="3">
    <source>
        <dbReference type="Proteomes" id="UP000659124"/>
    </source>
</evidence>
<proteinExistence type="predicted"/>
<feature type="transmembrane region" description="Helical" evidence="1">
    <location>
        <begin position="20"/>
        <end position="38"/>
    </location>
</feature>
<evidence type="ECO:0000256" key="1">
    <source>
        <dbReference type="SAM" id="Phobius"/>
    </source>
</evidence>
<keyword evidence="3" id="KW-1185">Reference proteome</keyword>